<dbReference type="GO" id="GO:0003700">
    <property type="term" value="F:DNA-binding transcription factor activity"/>
    <property type="evidence" value="ECO:0007669"/>
    <property type="project" value="InterPro"/>
</dbReference>
<evidence type="ECO:0000313" key="8">
    <source>
        <dbReference type="EMBL" id="PWZ26861.1"/>
    </source>
</evidence>
<keyword evidence="4" id="KW-0804">Transcription</keyword>
<feature type="compositionally biased region" description="Polar residues" evidence="6">
    <location>
        <begin position="357"/>
        <end position="366"/>
    </location>
</feature>
<protein>
    <submittedName>
        <fullName evidence="8">Transcription factor PCF3</fullName>
    </submittedName>
</protein>
<feature type="region of interest" description="Disordered" evidence="6">
    <location>
        <begin position="356"/>
        <end position="391"/>
    </location>
</feature>
<feature type="compositionally biased region" description="Basic residues" evidence="6">
    <location>
        <begin position="24"/>
        <end position="37"/>
    </location>
</feature>
<comment type="subcellular location">
    <subcellularLocation>
        <location evidence="1">Nucleus</location>
    </subcellularLocation>
</comment>
<dbReference type="PANTHER" id="PTHR31072">
    <property type="entry name" value="TRANSCRIPTION FACTOR TCP4-RELATED"/>
    <property type="match status" value="1"/>
</dbReference>
<accession>A0A3L6F3H4</accession>
<evidence type="ECO:0000256" key="3">
    <source>
        <dbReference type="ARBA" id="ARBA00023125"/>
    </source>
</evidence>
<feature type="region of interest" description="Disordered" evidence="6">
    <location>
        <begin position="223"/>
        <end position="250"/>
    </location>
</feature>
<feature type="domain" description="TCP" evidence="7">
    <location>
        <begin position="115"/>
        <end position="169"/>
    </location>
</feature>
<evidence type="ECO:0000259" key="7">
    <source>
        <dbReference type="PROSITE" id="PS51369"/>
    </source>
</evidence>
<dbReference type="AlphaFoldDB" id="A0A3L6F3H4"/>
<evidence type="ECO:0000256" key="6">
    <source>
        <dbReference type="SAM" id="MobiDB-lite"/>
    </source>
</evidence>
<feature type="compositionally biased region" description="Low complexity" evidence="6">
    <location>
        <begin position="1"/>
        <end position="19"/>
    </location>
</feature>
<dbReference type="InterPro" id="IPR005333">
    <property type="entry name" value="Transcription_factor_TCP"/>
</dbReference>
<evidence type="ECO:0000256" key="2">
    <source>
        <dbReference type="ARBA" id="ARBA00023015"/>
    </source>
</evidence>
<keyword evidence="2" id="KW-0805">Transcription regulation</keyword>
<dbReference type="GO" id="GO:0005634">
    <property type="term" value="C:nucleus"/>
    <property type="evidence" value="ECO:0007669"/>
    <property type="project" value="UniProtKB-SubCell"/>
</dbReference>
<gene>
    <name evidence="8" type="primary">PCF3_2</name>
    <name evidence="8" type="ORF">Zm00014a_006109</name>
</gene>
<dbReference type="Proteomes" id="UP000251960">
    <property type="component" value="Chromosome 4"/>
</dbReference>
<sequence length="391" mass="41086">MDAPSSSTSTSTNSSRSASEQQHHHQQQQRYHHHHQAAGHQPFYYAAASAAGMAQFMGSRAIAPAVPVDVQLAQQQQQSSAAAAAAPAGAGTSGAAADKTKAVVPAAAAGSKRPTKDRHTKVEGRGRRIRMPALCAARVFQLTRELGHKTDGETIEWLLQQAEPAIVAATGTGTIPANFSSLAVSLRSAAGASHPSSASRAVAFHHLPPPQHEVAAMLGWNHHHPHQQQQQQQLLPPPPQQQAPQDPGAGEFMRKRYREGDDDLFKDPAARQHHPDGGDDAEEHKARVTPATAMWAVAPNSAGAGAFWMQPTWAFGGGGSTVQAPLQFMSTRSANNFPAGTTMDANIGMLAALNASGGVQQQQDEGQTPEMAQRHRGANGGDAGRGAASPQ</sequence>
<organism evidence="8">
    <name type="scientific">Zea mays</name>
    <name type="common">Maize</name>
    <dbReference type="NCBI Taxonomy" id="4577"/>
    <lineage>
        <taxon>Eukaryota</taxon>
        <taxon>Viridiplantae</taxon>
        <taxon>Streptophyta</taxon>
        <taxon>Embryophyta</taxon>
        <taxon>Tracheophyta</taxon>
        <taxon>Spermatophyta</taxon>
        <taxon>Magnoliopsida</taxon>
        <taxon>Liliopsida</taxon>
        <taxon>Poales</taxon>
        <taxon>Poaceae</taxon>
        <taxon>PACMAD clade</taxon>
        <taxon>Panicoideae</taxon>
        <taxon>Andropogonodae</taxon>
        <taxon>Andropogoneae</taxon>
        <taxon>Tripsacinae</taxon>
        <taxon>Zea</taxon>
    </lineage>
</organism>
<dbReference type="EMBL" id="NCVQ01000005">
    <property type="protein sequence ID" value="PWZ26861.1"/>
    <property type="molecule type" value="Genomic_DNA"/>
</dbReference>
<evidence type="ECO:0000256" key="5">
    <source>
        <dbReference type="ARBA" id="ARBA00023242"/>
    </source>
</evidence>
<feature type="region of interest" description="Disordered" evidence="6">
    <location>
        <begin position="90"/>
        <end position="124"/>
    </location>
</feature>
<feature type="region of interest" description="Disordered" evidence="6">
    <location>
        <begin position="1"/>
        <end position="37"/>
    </location>
</feature>
<feature type="region of interest" description="Disordered" evidence="6">
    <location>
        <begin position="265"/>
        <end position="285"/>
    </location>
</feature>
<proteinExistence type="predicted"/>
<evidence type="ECO:0000256" key="1">
    <source>
        <dbReference type="ARBA" id="ARBA00004123"/>
    </source>
</evidence>
<dbReference type="InterPro" id="IPR017887">
    <property type="entry name" value="TF_TCP_subgr"/>
</dbReference>
<dbReference type="GO" id="GO:0003677">
    <property type="term" value="F:DNA binding"/>
    <property type="evidence" value="ECO:0007669"/>
    <property type="project" value="UniProtKB-KW"/>
</dbReference>
<keyword evidence="5" id="KW-0539">Nucleus</keyword>
<dbReference type="PROSITE" id="PS51369">
    <property type="entry name" value="TCP"/>
    <property type="match status" value="1"/>
</dbReference>
<reference evidence="8" key="1">
    <citation type="journal article" date="2018" name="Nat. Genet.">
        <title>Extensive intraspecific gene order and gene structural variations between Mo17 and other maize genomes.</title>
        <authorList>
            <person name="Sun S."/>
            <person name="Zhou Y."/>
            <person name="Chen J."/>
            <person name="Shi J."/>
            <person name="Zhao H."/>
            <person name="Zhao H."/>
            <person name="Song W."/>
            <person name="Zhang M."/>
            <person name="Cui Y."/>
            <person name="Dong X."/>
            <person name="Liu H."/>
            <person name="Ma X."/>
            <person name="Jiao Y."/>
            <person name="Wang B."/>
            <person name="Wei X."/>
            <person name="Stein J.C."/>
            <person name="Glaubitz J.C."/>
            <person name="Lu F."/>
            <person name="Yu G."/>
            <person name="Liang C."/>
            <person name="Fengler K."/>
            <person name="Li B."/>
            <person name="Rafalski A."/>
            <person name="Schnable P.S."/>
            <person name="Ware D.H."/>
            <person name="Buckler E.S."/>
            <person name="Lai J."/>
        </authorList>
    </citation>
    <scope>NUCLEOTIDE SEQUENCE [LARGE SCALE GENOMIC DNA]</scope>
    <source>
        <tissue evidence="8">Seedling</tissue>
    </source>
</reference>
<name>A0A3L6F3H4_MAIZE</name>
<comment type="caution">
    <text evidence="8">The sequence shown here is derived from an EMBL/GenBank/DDBJ whole genome shotgun (WGS) entry which is preliminary data.</text>
</comment>
<dbReference type="PANTHER" id="PTHR31072:SF262">
    <property type="entry name" value="TRANSCRIPTION FACTOR PCF3"/>
    <property type="match status" value="1"/>
</dbReference>
<keyword evidence="3" id="KW-0238">DNA-binding</keyword>
<dbReference type="Pfam" id="PF03634">
    <property type="entry name" value="TCP"/>
    <property type="match status" value="1"/>
</dbReference>
<evidence type="ECO:0000256" key="4">
    <source>
        <dbReference type="ARBA" id="ARBA00023163"/>
    </source>
</evidence>